<dbReference type="Gene3D" id="3.80.30.20">
    <property type="entry name" value="tm_1862 like domain"/>
    <property type="match status" value="1"/>
</dbReference>
<evidence type="ECO:0000256" key="4">
    <source>
        <dbReference type="ARBA" id="ARBA00023004"/>
    </source>
</evidence>
<keyword evidence="9" id="KW-1185">Reference proteome</keyword>
<dbReference type="NCBIfam" id="TIGR04072">
    <property type="entry name" value="rSAM_ladder_B12"/>
    <property type="match status" value="1"/>
</dbReference>
<evidence type="ECO:0000313" key="8">
    <source>
        <dbReference type="EMBL" id="BBO88849.1"/>
    </source>
</evidence>
<dbReference type="SFLD" id="SFLDG01082">
    <property type="entry name" value="B12-binding_domain_containing"/>
    <property type="match status" value="1"/>
</dbReference>
<proteinExistence type="predicted"/>
<protein>
    <submittedName>
        <fullName evidence="8">B12-binding domain-containing radical SAM protein</fullName>
    </submittedName>
</protein>
<dbReference type="Gene3D" id="3.40.50.280">
    <property type="entry name" value="Cobalamin-binding domain"/>
    <property type="match status" value="1"/>
</dbReference>
<dbReference type="Pfam" id="PF02310">
    <property type="entry name" value="B12-binding"/>
    <property type="match status" value="1"/>
</dbReference>
<reference evidence="8 9" key="1">
    <citation type="submission" date="2019-11" db="EMBL/GenBank/DDBJ databases">
        <title>Comparative genomics of hydrocarbon-degrading Desulfosarcina strains.</title>
        <authorList>
            <person name="Watanabe M."/>
            <person name="Kojima H."/>
            <person name="Fukui M."/>
        </authorList>
    </citation>
    <scope>NUCLEOTIDE SEQUENCE [LARGE SCALE GENOMIC DNA]</scope>
    <source>
        <strain evidence="9">oXyS1</strain>
    </source>
</reference>
<organism evidence="8 9">
    <name type="scientific">Desulfosarcina ovata subsp. ovata</name>
    <dbReference type="NCBI Taxonomy" id="2752305"/>
    <lineage>
        <taxon>Bacteria</taxon>
        <taxon>Pseudomonadati</taxon>
        <taxon>Thermodesulfobacteriota</taxon>
        <taxon>Desulfobacteria</taxon>
        <taxon>Desulfobacterales</taxon>
        <taxon>Desulfosarcinaceae</taxon>
        <taxon>Desulfosarcina</taxon>
    </lineage>
</organism>
<dbReference type="InterPro" id="IPR006638">
    <property type="entry name" value="Elp3/MiaA/NifB-like_rSAM"/>
</dbReference>
<dbReference type="PANTHER" id="PTHR43409:SF16">
    <property type="entry name" value="SLR0320 PROTEIN"/>
    <property type="match status" value="1"/>
</dbReference>
<dbReference type="GO" id="GO:0031419">
    <property type="term" value="F:cobalamin binding"/>
    <property type="evidence" value="ECO:0007669"/>
    <property type="project" value="InterPro"/>
</dbReference>
<keyword evidence="4" id="KW-0408">Iron</keyword>
<dbReference type="Pfam" id="PF04055">
    <property type="entry name" value="Radical_SAM"/>
    <property type="match status" value="1"/>
</dbReference>
<evidence type="ECO:0000259" key="6">
    <source>
        <dbReference type="PROSITE" id="PS51332"/>
    </source>
</evidence>
<dbReference type="InterPro" id="IPR034466">
    <property type="entry name" value="Methyltransferase_Class_B"/>
</dbReference>
<dbReference type="InterPro" id="IPR058240">
    <property type="entry name" value="rSAM_sf"/>
</dbReference>
<dbReference type="InterPro" id="IPR007197">
    <property type="entry name" value="rSAM"/>
</dbReference>
<dbReference type="SMART" id="SM00729">
    <property type="entry name" value="Elp3"/>
    <property type="match status" value="1"/>
</dbReference>
<feature type="domain" description="Radical SAM core" evidence="7">
    <location>
        <begin position="180"/>
        <end position="415"/>
    </location>
</feature>
<name>A0A5K8A8Q6_9BACT</name>
<dbReference type="InterPro" id="IPR051198">
    <property type="entry name" value="BchE-like"/>
</dbReference>
<dbReference type="PROSITE" id="PS51918">
    <property type="entry name" value="RADICAL_SAM"/>
    <property type="match status" value="1"/>
</dbReference>
<dbReference type="PANTHER" id="PTHR43409">
    <property type="entry name" value="ANAEROBIC MAGNESIUM-PROTOPORPHYRIN IX MONOMETHYL ESTER CYCLASE-RELATED"/>
    <property type="match status" value="1"/>
</dbReference>
<evidence type="ECO:0000256" key="2">
    <source>
        <dbReference type="ARBA" id="ARBA00022691"/>
    </source>
</evidence>
<dbReference type="InterPro" id="IPR023969">
    <property type="entry name" value="CHP04072_B12-bd/rSAM"/>
</dbReference>
<dbReference type="AlphaFoldDB" id="A0A5K8A8Q6"/>
<feature type="domain" description="B12-binding" evidence="6">
    <location>
        <begin position="1"/>
        <end position="143"/>
    </location>
</feature>
<dbReference type="CDD" id="cd01335">
    <property type="entry name" value="Radical_SAM"/>
    <property type="match status" value="1"/>
</dbReference>
<accession>A0A5K8A8Q6</accession>
<comment type="cofactor">
    <cofactor evidence="1">
        <name>[4Fe-4S] cluster</name>
        <dbReference type="ChEBI" id="CHEBI:49883"/>
    </cofactor>
</comment>
<dbReference type="RefSeq" id="WP_155310116.1">
    <property type="nucleotide sequence ID" value="NZ_AP021879.1"/>
</dbReference>
<keyword evidence="3" id="KW-0479">Metal-binding</keyword>
<dbReference type="SFLD" id="SFLDS00029">
    <property type="entry name" value="Radical_SAM"/>
    <property type="match status" value="1"/>
</dbReference>
<dbReference type="PROSITE" id="PS51332">
    <property type="entry name" value="B12_BINDING"/>
    <property type="match status" value="1"/>
</dbReference>
<evidence type="ECO:0000313" key="9">
    <source>
        <dbReference type="Proteomes" id="UP000422108"/>
    </source>
</evidence>
<dbReference type="SUPFAM" id="SSF102114">
    <property type="entry name" value="Radical SAM enzymes"/>
    <property type="match status" value="1"/>
</dbReference>
<dbReference type="SFLD" id="SFLDG01123">
    <property type="entry name" value="methyltransferase_(Class_B)"/>
    <property type="match status" value="1"/>
</dbReference>
<dbReference type="EMBL" id="AP021879">
    <property type="protein sequence ID" value="BBO88849.1"/>
    <property type="molecule type" value="Genomic_DNA"/>
</dbReference>
<keyword evidence="5" id="KW-0411">Iron-sulfur</keyword>
<evidence type="ECO:0000256" key="1">
    <source>
        <dbReference type="ARBA" id="ARBA00001966"/>
    </source>
</evidence>
<dbReference type="InterPro" id="IPR023404">
    <property type="entry name" value="rSAM_horseshoe"/>
</dbReference>
<dbReference type="GO" id="GO:0051539">
    <property type="term" value="F:4 iron, 4 sulfur cluster binding"/>
    <property type="evidence" value="ECO:0007669"/>
    <property type="project" value="UniProtKB-KW"/>
</dbReference>
<dbReference type="GO" id="GO:0003824">
    <property type="term" value="F:catalytic activity"/>
    <property type="evidence" value="ECO:0007669"/>
    <property type="project" value="InterPro"/>
</dbReference>
<dbReference type="InterPro" id="IPR006158">
    <property type="entry name" value="Cobalamin-bd"/>
</dbReference>
<dbReference type="Proteomes" id="UP000422108">
    <property type="component" value="Chromosome"/>
</dbReference>
<gene>
    <name evidence="8" type="ORF">DSCOOX_20290</name>
</gene>
<evidence type="ECO:0000256" key="5">
    <source>
        <dbReference type="ARBA" id="ARBA00023014"/>
    </source>
</evidence>
<dbReference type="GO" id="GO:0046872">
    <property type="term" value="F:metal ion binding"/>
    <property type="evidence" value="ECO:0007669"/>
    <property type="project" value="UniProtKB-KW"/>
</dbReference>
<keyword evidence="2" id="KW-0949">S-adenosyl-L-methionine</keyword>
<dbReference type="GO" id="GO:0005829">
    <property type="term" value="C:cytosol"/>
    <property type="evidence" value="ECO:0007669"/>
    <property type="project" value="TreeGrafter"/>
</dbReference>
<evidence type="ECO:0000259" key="7">
    <source>
        <dbReference type="PROSITE" id="PS51918"/>
    </source>
</evidence>
<evidence type="ECO:0000256" key="3">
    <source>
        <dbReference type="ARBA" id="ARBA00022723"/>
    </source>
</evidence>
<sequence>MNVLLISANQLNEPYPVYPLGLDYVAGALADRHRVGILDLNQTASMTDLETAIRDSVPDVVGISLRNADNTDVSQPVGFMAGYSELVQTIRRATAAPIVLGGSGFTIFPTETMEALQADYGIMGEGERLPLLLDALSRDDDPAAVEGVVVRGRPAKTPSPWPSATLRRFDPHGDHLDYYLKTGGILNLQTKRGCPFRCVYCTYPHIEGHRMRLLDPPSIARTAVKLQDAGARYLFVTDSAFNADPAHSIEVARALRKAGLAIPWGAFFAPTAPTPDYFRIMADCGLSHVEFGTESLSNPVLAAYGKPFNRQAVLDAHRMAREAGLHTAHYLLFGGPGETGRTLTETLDHVERLERCVVFMFCGMRIYPHTRLYDLAVAQGQIRAGQNLVSPVFYRSPDIDATRIMETIHARSRGRINWVVGAGSPETTTITARMYRKGYSGPLWEYLCR</sequence>